<dbReference type="CDD" id="cd07984">
    <property type="entry name" value="LPLAT_LABLAT-like"/>
    <property type="match status" value="1"/>
</dbReference>
<keyword evidence="7" id="KW-0812">Transmembrane</keyword>
<keyword evidence="9" id="KW-1185">Reference proteome</keyword>
<dbReference type="EMBL" id="CP000934">
    <property type="protein sequence ID" value="ACE86303.1"/>
    <property type="molecule type" value="Genomic_DNA"/>
</dbReference>
<protein>
    <submittedName>
        <fullName evidence="8">Acyltransferase</fullName>
    </submittedName>
</protein>
<accession>B3PFI2</accession>
<keyword evidence="7" id="KW-1133">Transmembrane helix</keyword>
<dbReference type="AlphaFoldDB" id="B3PFI2"/>
<keyword evidence="4 8" id="KW-0808">Transferase</keyword>
<keyword evidence="5 7" id="KW-0472">Membrane</keyword>
<dbReference type="KEGG" id="cja:CJA_0098"/>
<proteinExistence type="predicted"/>
<dbReference type="PANTHER" id="PTHR30606">
    <property type="entry name" value="LIPID A BIOSYNTHESIS LAUROYL ACYLTRANSFERASE"/>
    <property type="match status" value="1"/>
</dbReference>
<evidence type="ECO:0000313" key="8">
    <source>
        <dbReference type="EMBL" id="ACE86303.1"/>
    </source>
</evidence>
<evidence type="ECO:0000256" key="1">
    <source>
        <dbReference type="ARBA" id="ARBA00004533"/>
    </source>
</evidence>
<feature type="transmembrane region" description="Helical" evidence="7">
    <location>
        <begin position="32"/>
        <end position="51"/>
    </location>
</feature>
<dbReference type="RefSeq" id="WP_012485781.1">
    <property type="nucleotide sequence ID" value="NC_010995.1"/>
</dbReference>
<evidence type="ECO:0000256" key="5">
    <source>
        <dbReference type="ARBA" id="ARBA00023136"/>
    </source>
</evidence>
<dbReference type="Proteomes" id="UP000001036">
    <property type="component" value="Chromosome"/>
</dbReference>
<dbReference type="Pfam" id="PF03279">
    <property type="entry name" value="Lip_A_acyltrans"/>
    <property type="match status" value="1"/>
</dbReference>
<evidence type="ECO:0000256" key="7">
    <source>
        <dbReference type="SAM" id="Phobius"/>
    </source>
</evidence>
<keyword evidence="6 8" id="KW-0012">Acyltransferase</keyword>
<dbReference type="HOGENOM" id="CLU_049421_2_1_6"/>
<dbReference type="eggNOG" id="COG4261">
    <property type="taxonomic scope" value="Bacteria"/>
</dbReference>
<dbReference type="GO" id="GO:0005886">
    <property type="term" value="C:plasma membrane"/>
    <property type="evidence" value="ECO:0007669"/>
    <property type="project" value="UniProtKB-SubCell"/>
</dbReference>
<dbReference type="GO" id="GO:0009247">
    <property type="term" value="P:glycolipid biosynthetic process"/>
    <property type="evidence" value="ECO:0007669"/>
    <property type="project" value="UniProtKB-ARBA"/>
</dbReference>
<name>B3PFI2_CELJU</name>
<sequence>MTDTPGARQWQAQRERGTPFLLNLLTWVALHLGRRMVFIWLKVIVFYYFLFAREARRASRHYLQRVFGRQARWWEVYRHLLTFAQVAIDRIFFLAGHEHQFDVHIHGNSLFKHYQNRGCFLVTAHIGSFDAMRVMGMGKRKDALPIRILLDIQHNANIMQLLHKLDPQLAAGVIDARTPAAELALILNEAINQGQLIGIMADRCARGERHTSLDFLGSQARFPAGVWQLASLLKAPIISCFGIYSGANRYDLYFQLISEQLGTHRHERAAAIDAGMATYVAQLQHLVRQYPYNWFNFYDFWQDDSSAHH</sequence>
<comment type="subcellular location">
    <subcellularLocation>
        <location evidence="1">Cell inner membrane</location>
    </subcellularLocation>
</comment>
<evidence type="ECO:0000313" key="9">
    <source>
        <dbReference type="Proteomes" id="UP000001036"/>
    </source>
</evidence>
<organism evidence="8 9">
    <name type="scientific">Cellvibrio japonicus (strain Ueda107)</name>
    <name type="common">Pseudomonas fluorescens subsp. cellulosa</name>
    <dbReference type="NCBI Taxonomy" id="498211"/>
    <lineage>
        <taxon>Bacteria</taxon>
        <taxon>Pseudomonadati</taxon>
        <taxon>Pseudomonadota</taxon>
        <taxon>Gammaproteobacteria</taxon>
        <taxon>Cellvibrionales</taxon>
        <taxon>Cellvibrionaceae</taxon>
        <taxon>Cellvibrio</taxon>
    </lineage>
</organism>
<dbReference type="InterPro" id="IPR014548">
    <property type="entry name" value="Ac_Trasf"/>
</dbReference>
<dbReference type="InterPro" id="IPR004960">
    <property type="entry name" value="LipA_acyltrans"/>
</dbReference>
<dbReference type="PANTHER" id="PTHR30606:SF9">
    <property type="entry name" value="LIPID A BIOSYNTHESIS LAUROYLTRANSFERASE"/>
    <property type="match status" value="1"/>
</dbReference>
<evidence type="ECO:0000256" key="4">
    <source>
        <dbReference type="ARBA" id="ARBA00022679"/>
    </source>
</evidence>
<dbReference type="OrthoDB" id="9808633at2"/>
<dbReference type="GO" id="GO:0016746">
    <property type="term" value="F:acyltransferase activity"/>
    <property type="evidence" value="ECO:0007669"/>
    <property type="project" value="UniProtKB-KW"/>
</dbReference>
<keyword evidence="2" id="KW-1003">Cell membrane</keyword>
<evidence type="ECO:0000256" key="6">
    <source>
        <dbReference type="ARBA" id="ARBA00023315"/>
    </source>
</evidence>
<dbReference type="PIRSF" id="PIRSF028561">
    <property type="entry name" value="Ac_Trasf"/>
    <property type="match status" value="1"/>
</dbReference>
<gene>
    <name evidence="8" type="ordered locus">CJA_0098</name>
</gene>
<dbReference type="STRING" id="498211.CJA_0098"/>
<evidence type="ECO:0000256" key="2">
    <source>
        <dbReference type="ARBA" id="ARBA00022475"/>
    </source>
</evidence>
<keyword evidence="3" id="KW-0997">Cell inner membrane</keyword>
<evidence type="ECO:0000256" key="3">
    <source>
        <dbReference type="ARBA" id="ARBA00022519"/>
    </source>
</evidence>
<reference evidence="8 9" key="1">
    <citation type="journal article" date="2008" name="J. Bacteriol.">
        <title>Insights into plant cell wall degradation from the genome sequence of the soil bacterium Cellvibrio japonicus.</title>
        <authorList>
            <person name="Deboy R.T."/>
            <person name="Mongodin E.F."/>
            <person name="Fouts D.E."/>
            <person name="Tailford L.E."/>
            <person name="Khouri H."/>
            <person name="Emerson J.B."/>
            <person name="Mohamoud Y."/>
            <person name="Watkins K."/>
            <person name="Henrissat B."/>
            <person name="Gilbert H.J."/>
            <person name="Nelson K.E."/>
        </authorList>
    </citation>
    <scope>NUCLEOTIDE SEQUENCE [LARGE SCALE GENOMIC DNA]</scope>
    <source>
        <strain evidence="8 9">Ueda107</strain>
    </source>
</reference>